<dbReference type="OMA" id="TLCPMEH"/>
<dbReference type="AlphaFoldDB" id="A0A3P8WSS1"/>
<dbReference type="Pfam" id="PF08568">
    <property type="entry name" value="Kinetochor_Ybp2"/>
    <property type="match status" value="1"/>
</dbReference>
<dbReference type="PANTHER" id="PTHR15430:SF1">
    <property type="entry name" value="GLOMULIN"/>
    <property type="match status" value="1"/>
</dbReference>
<name>A0A3P8WSS1_CYNSE</name>
<dbReference type="GeneTree" id="ENSGT00390000018446"/>
<dbReference type="OrthoDB" id="619536at2759"/>
<reference evidence="1" key="2">
    <citation type="submission" date="2025-08" db="UniProtKB">
        <authorList>
            <consortium name="Ensembl"/>
        </authorList>
    </citation>
    <scope>IDENTIFICATION</scope>
</reference>
<dbReference type="CTD" id="492774"/>
<dbReference type="GO" id="GO:0055105">
    <property type="term" value="F:ubiquitin-protein transferase inhibitor activity"/>
    <property type="evidence" value="ECO:0007669"/>
    <property type="project" value="TreeGrafter"/>
</dbReference>
<accession>A0A3P8WSS1</accession>
<dbReference type="Proteomes" id="UP000265120">
    <property type="component" value="Chromosome 20"/>
</dbReference>
<dbReference type="InterPro" id="IPR019516">
    <property type="entry name" value="Glomulin/ALF4"/>
</dbReference>
<reference evidence="1" key="3">
    <citation type="submission" date="2025-09" db="UniProtKB">
        <authorList>
            <consortium name="Ensembl"/>
        </authorList>
    </citation>
    <scope>IDENTIFICATION</scope>
</reference>
<dbReference type="InParanoid" id="A0A3P8WSS1"/>
<reference evidence="1 2" key="1">
    <citation type="journal article" date="2014" name="Nat. Genet.">
        <title>Whole-genome sequence of a flatfish provides insights into ZW sex chromosome evolution and adaptation to a benthic lifestyle.</title>
        <authorList>
            <person name="Chen S."/>
            <person name="Zhang G."/>
            <person name="Shao C."/>
            <person name="Huang Q."/>
            <person name="Liu G."/>
            <person name="Zhang P."/>
            <person name="Song W."/>
            <person name="An N."/>
            <person name="Chalopin D."/>
            <person name="Volff J.N."/>
            <person name="Hong Y."/>
            <person name="Li Q."/>
            <person name="Sha Z."/>
            <person name="Zhou H."/>
            <person name="Xie M."/>
            <person name="Yu Q."/>
            <person name="Liu Y."/>
            <person name="Xiang H."/>
            <person name="Wang N."/>
            <person name="Wu K."/>
            <person name="Yang C."/>
            <person name="Zhou Q."/>
            <person name="Liao X."/>
            <person name="Yang L."/>
            <person name="Hu Q."/>
            <person name="Zhang J."/>
            <person name="Meng L."/>
            <person name="Jin L."/>
            <person name="Tian Y."/>
            <person name="Lian J."/>
            <person name="Yang J."/>
            <person name="Miao G."/>
            <person name="Liu S."/>
            <person name="Liang Z."/>
            <person name="Yan F."/>
            <person name="Li Y."/>
            <person name="Sun B."/>
            <person name="Zhang H."/>
            <person name="Zhang J."/>
            <person name="Zhu Y."/>
            <person name="Du M."/>
            <person name="Zhao Y."/>
            <person name="Schartl M."/>
            <person name="Tang Q."/>
            <person name="Wang J."/>
        </authorList>
    </citation>
    <scope>NUCLEOTIDE SEQUENCE</scope>
</reference>
<dbReference type="GO" id="GO:0005737">
    <property type="term" value="C:cytoplasm"/>
    <property type="evidence" value="ECO:0007669"/>
    <property type="project" value="TreeGrafter"/>
</dbReference>
<evidence type="ECO:0000313" key="1">
    <source>
        <dbReference type="Ensembl" id="ENSCSEP00000027685.1"/>
    </source>
</evidence>
<dbReference type="GeneID" id="103396097"/>
<keyword evidence="2" id="KW-1185">Reference proteome</keyword>
<dbReference type="PANTHER" id="PTHR15430">
    <property type="entry name" value="GLOMULIN"/>
    <property type="match status" value="1"/>
</dbReference>
<evidence type="ECO:0000313" key="2">
    <source>
        <dbReference type="Proteomes" id="UP000265120"/>
    </source>
</evidence>
<dbReference type="Ensembl" id="ENSCSET00000028055.1">
    <property type="protein sequence ID" value="ENSCSEP00000027685.1"/>
    <property type="gene ID" value="ENSCSEG00000017687.1"/>
</dbReference>
<protein>
    <submittedName>
        <fullName evidence="1">Glomulin, FKBP associated protein a</fullName>
    </submittedName>
</protein>
<dbReference type="KEGG" id="csem:103396097"/>
<dbReference type="InterPro" id="IPR013877">
    <property type="entry name" value="YAP-bd/ALF4/Glomulin"/>
</dbReference>
<organism evidence="1 2">
    <name type="scientific">Cynoglossus semilaevis</name>
    <name type="common">Tongue sole</name>
    <dbReference type="NCBI Taxonomy" id="244447"/>
    <lineage>
        <taxon>Eukaryota</taxon>
        <taxon>Metazoa</taxon>
        <taxon>Chordata</taxon>
        <taxon>Craniata</taxon>
        <taxon>Vertebrata</taxon>
        <taxon>Euteleostomi</taxon>
        <taxon>Actinopterygii</taxon>
        <taxon>Neopterygii</taxon>
        <taxon>Teleostei</taxon>
        <taxon>Neoteleostei</taxon>
        <taxon>Acanthomorphata</taxon>
        <taxon>Carangaria</taxon>
        <taxon>Pleuronectiformes</taxon>
        <taxon>Pleuronectoidei</taxon>
        <taxon>Cynoglossidae</taxon>
        <taxon>Cynoglossinae</taxon>
        <taxon>Cynoglossus</taxon>
    </lineage>
</organism>
<dbReference type="STRING" id="244447.ENSCSEP00000027685"/>
<dbReference type="FunCoup" id="A0A3P8WSS1">
    <property type="interactions" value="1264"/>
</dbReference>
<sequence>MALEQLSDVVQRCQALPVDSYTSEDQDVFLISGRTCIEEGNVAQVLSIILDEKNKEVVRYMGWSLLPPLVGILLKKEERNVPQCLAIFNHLIESCSPKELLIGLLENMEHDDPDTIAESVHLLLTPLQKVLMRLGNRKASSLGMTLSSVLDQVTKLPLPRTKEQEEDDVFSVCRSCTDLIVFVRPFVQEVSRTLLKSDELSDSTQKMTIRQRTDEEDELRTELLKFCMKALSRPLLEVHLKEPDTLAVSPLRNFAEDILNILRTIGEPLTALVHRPVLKRKLVPGFLEEEVRYPKESLASLTHLVFVHLLAADAFSYVYSPVFCLRCNMEHICLLLSRTEENMIQKGLELYEKSLLRVDDGTLCADLLEIRTFLTVPKNLVNVMTMCPRHDLRTKGLKIFQLSIDKFDTEAKYKFFQYTLKAISHSGVQGYIIKNIKNQINSALQTGNSNTWFLGIHLLPLLRKVLILPDGPETDLLQYLDRLMESLNLLRYLIIRDKVTENQTGIWTELYKIEDTFTKPLRVGLNMTRAHYEKELQNTMEDKKAKTREEMKVSVSVGDEKLPKMTSQSQIQALHSALHTFDMIESVLVRVEELIDVQETP</sequence>
<proteinExistence type="predicted"/>
<dbReference type="RefSeq" id="XP_008332278.1">
    <property type="nucleotide sequence ID" value="XM_008334056.3"/>
</dbReference>
<dbReference type="RefSeq" id="XP_016897786.1">
    <property type="nucleotide sequence ID" value="XM_017042297.2"/>
</dbReference>